<feature type="domain" description="Transposable element P transposase-like RNase H" evidence="1">
    <location>
        <begin position="3"/>
        <end position="82"/>
    </location>
</feature>
<evidence type="ECO:0000313" key="2">
    <source>
        <dbReference type="EMBL" id="KAH9377817.1"/>
    </source>
</evidence>
<dbReference type="VEuPathDB" id="VectorBase:HLOH_050498"/>
<proteinExistence type="predicted"/>
<dbReference type="AlphaFoldDB" id="A0A9J6GSN3"/>
<dbReference type="OrthoDB" id="6593860at2759"/>
<reference evidence="2 3" key="1">
    <citation type="journal article" date="2020" name="Cell">
        <title>Large-Scale Comparative Analyses of Tick Genomes Elucidate Their Genetic Diversity and Vector Capacities.</title>
        <authorList>
            <consortium name="Tick Genome and Microbiome Consortium (TIGMIC)"/>
            <person name="Jia N."/>
            <person name="Wang J."/>
            <person name="Shi W."/>
            <person name="Du L."/>
            <person name="Sun Y."/>
            <person name="Zhan W."/>
            <person name="Jiang J.F."/>
            <person name="Wang Q."/>
            <person name="Zhang B."/>
            <person name="Ji P."/>
            <person name="Bell-Sakyi L."/>
            <person name="Cui X.M."/>
            <person name="Yuan T.T."/>
            <person name="Jiang B.G."/>
            <person name="Yang W.F."/>
            <person name="Lam T.T."/>
            <person name="Chang Q.C."/>
            <person name="Ding S.J."/>
            <person name="Wang X.J."/>
            <person name="Zhu J.G."/>
            <person name="Ruan X.D."/>
            <person name="Zhao L."/>
            <person name="Wei J.T."/>
            <person name="Ye R.Z."/>
            <person name="Que T.C."/>
            <person name="Du C.H."/>
            <person name="Zhou Y.H."/>
            <person name="Cheng J.X."/>
            <person name="Dai P.F."/>
            <person name="Guo W.B."/>
            <person name="Han X.H."/>
            <person name="Huang E.J."/>
            <person name="Li L.F."/>
            <person name="Wei W."/>
            <person name="Gao Y.C."/>
            <person name="Liu J.Z."/>
            <person name="Shao H.Z."/>
            <person name="Wang X."/>
            <person name="Wang C.C."/>
            <person name="Yang T.C."/>
            <person name="Huo Q.B."/>
            <person name="Li W."/>
            <person name="Chen H.Y."/>
            <person name="Chen S.E."/>
            <person name="Zhou L.G."/>
            <person name="Ni X.B."/>
            <person name="Tian J.H."/>
            <person name="Sheng Y."/>
            <person name="Liu T."/>
            <person name="Pan Y.S."/>
            <person name="Xia L.Y."/>
            <person name="Li J."/>
            <person name="Zhao F."/>
            <person name="Cao W.C."/>
        </authorList>
    </citation>
    <scope>NUCLEOTIDE SEQUENCE [LARGE SCALE GENOMIC DNA]</scope>
    <source>
        <strain evidence="2">HaeL-2018</strain>
    </source>
</reference>
<name>A0A9J6GSN3_HAELO</name>
<gene>
    <name evidence="2" type="ORF">HPB48_013506</name>
</gene>
<accession>A0A9J6GSN3</accession>
<sequence>MATKDEFQRHGILVFDEMVVRKKMRVHSKSMTYVGFSDFGDAATASDDLADHGLVFTFRAFGDNYSQPIAVFATRSRKEQCLHSLF</sequence>
<evidence type="ECO:0000259" key="1">
    <source>
        <dbReference type="Pfam" id="PF21787"/>
    </source>
</evidence>
<dbReference type="InterPro" id="IPR048365">
    <property type="entry name" value="TNP-like_RNaseH_N"/>
</dbReference>
<protein>
    <recommendedName>
        <fullName evidence="1">Transposable element P transposase-like RNase H domain-containing protein</fullName>
    </recommendedName>
</protein>
<dbReference type="EMBL" id="JABSTR010000008">
    <property type="protein sequence ID" value="KAH9377817.1"/>
    <property type="molecule type" value="Genomic_DNA"/>
</dbReference>
<dbReference type="Proteomes" id="UP000821853">
    <property type="component" value="Unassembled WGS sequence"/>
</dbReference>
<organism evidence="2 3">
    <name type="scientific">Haemaphysalis longicornis</name>
    <name type="common">Bush tick</name>
    <dbReference type="NCBI Taxonomy" id="44386"/>
    <lineage>
        <taxon>Eukaryota</taxon>
        <taxon>Metazoa</taxon>
        <taxon>Ecdysozoa</taxon>
        <taxon>Arthropoda</taxon>
        <taxon>Chelicerata</taxon>
        <taxon>Arachnida</taxon>
        <taxon>Acari</taxon>
        <taxon>Parasitiformes</taxon>
        <taxon>Ixodida</taxon>
        <taxon>Ixodoidea</taxon>
        <taxon>Ixodidae</taxon>
        <taxon>Haemaphysalinae</taxon>
        <taxon>Haemaphysalis</taxon>
    </lineage>
</organism>
<evidence type="ECO:0000313" key="3">
    <source>
        <dbReference type="Proteomes" id="UP000821853"/>
    </source>
</evidence>
<dbReference type="Pfam" id="PF21787">
    <property type="entry name" value="TNP-like_RNaseH_N"/>
    <property type="match status" value="1"/>
</dbReference>
<keyword evidence="3" id="KW-1185">Reference proteome</keyword>
<comment type="caution">
    <text evidence="2">The sequence shown here is derived from an EMBL/GenBank/DDBJ whole genome shotgun (WGS) entry which is preliminary data.</text>
</comment>